<keyword evidence="2" id="KW-1185">Reference proteome</keyword>
<organism evidence="1 2">
    <name type="scientific">Paenibacillus aceti</name>
    <dbReference type="NCBI Taxonomy" id="1820010"/>
    <lineage>
        <taxon>Bacteria</taxon>
        <taxon>Bacillati</taxon>
        <taxon>Bacillota</taxon>
        <taxon>Bacilli</taxon>
        <taxon>Bacillales</taxon>
        <taxon>Paenibacillaceae</taxon>
        <taxon>Paenibacillus</taxon>
    </lineage>
</organism>
<gene>
    <name evidence="1" type="ORF">GCM10010913_41710</name>
</gene>
<proteinExistence type="predicted"/>
<dbReference type="EMBL" id="BMIW01000041">
    <property type="protein sequence ID" value="GGG15463.1"/>
    <property type="molecule type" value="Genomic_DNA"/>
</dbReference>
<name>A0ABQ1W5F3_9BACL</name>
<protein>
    <submittedName>
        <fullName evidence="1">Uncharacterized protein</fullName>
    </submittedName>
</protein>
<reference evidence="2" key="1">
    <citation type="journal article" date="2019" name="Int. J. Syst. Evol. Microbiol.">
        <title>The Global Catalogue of Microorganisms (GCM) 10K type strain sequencing project: providing services to taxonomists for standard genome sequencing and annotation.</title>
        <authorList>
            <consortium name="The Broad Institute Genomics Platform"/>
            <consortium name="The Broad Institute Genome Sequencing Center for Infectious Disease"/>
            <person name="Wu L."/>
            <person name="Ma J."/>
        </authorList>
    </citation>
    <scope>NUCLEOTIDE SEQUENCE [LARGE SCALE GENOMIC DNA]</scope>
    <source>
        <strain evidence="2">CGMCC 1.15420</strain>
    </source>
</reference>
<evidence type="ECO:0000313" key="1">
    <source>
        <dbReference type="EMBL" id="GGG15463.1"/>
    </source>
</evidence>
<evidence type="ECO:0000313" key="2">
    <source>
        <dbReference type="Proteomes" id="UP000608420"/>
    </source>
</evidence>
<dbReference type="Proteomes" id="UP000608420">
    <property type="component" value="Unassembled WGS sequence"/>
</dbReference>
<comment type="caution">
    <text evidence="1">The sequence shown here is derived from an EMBL/GenBank/DDBJ whole genome shotgun (WGS) entry which is preliminary data.</text>
</comment>
<sequence>MNISKEKTSHMKRRPLQHIMESDSLSLINESLPAEWVIRDYKPDYGLDLAIECFEYVNGQPNMAEHWENISLLK</sequence>
<accession>A0ABQ1W5F3</accession>